<reference evidence="3" key="2">
    <citation type="submission" date="2023-07" db="EMBL/GenBank/DDBJ databases">
        <title>Cedecea davisae an AmpC producer and its therapeutic implications.</title>
        <authorList>
            <person name="Notter J."/>
        </authorList>
    </citation>
    <scope>NUCLEOTIDE SEQUENCE [LARGE SCALE GENOMIC DNA]</scope>
    <source>
        <strain evidence="3">1</strain>
    </source>
</reference>
<comment type="caution">
    <text evidence="2">The sequence shown here is derived from an EMBL/GenBank/DDBJ whole genome shotgun (WGS) entry which is preliminary data.</text>
</comment>
<keyword evidence="3" id="KW-1185">Reference proteome</keyword>
<dbReference type="RefSeq" id="WP_216375768.1">
    <property type="nucleotide sequence ID" value="NZ_JAGRYT010000022.1"/>
</dbReference>
<feature type="region of interest" description="Disordered" evidence="1">
    <location>
        <begin position="235"/>
        <end position="254"/>
    </location>
</feature>
<dbReference type="InterPro" id="IPR018330">
    <property type="entry name" value="RecT_fam"/>
</dbReference>
<evidence type="ECO:0000313" key="3">
    <source>
        <dbReference type="Proteomes" id="UP000686327"/>
    </source>
</evidence>
<name>A0ABS6DIJ4_9ENTR</name>
<accession>A0ABS6DIJ4</accession>
<dbReference type="Pfam" id="PF03837">
    <property type="entry name" value="RecT"/>
    <property type="match status" value="1"/>
</dbReference>
<evidence type="ECO:0000313" key="2">
    <source>
        <dbReference type="EMBL" id="MBU4682545.1"/>
    </source>
</evidence>
<gene>
    <name evidence="2" type="ORF">KC222_11020</name>
</gene>
<feature type="compositionally biased region" description="Polar residues" evidence="1">
    <location>
        <begin position="235"/>
        <end position="251"/>
    </location>
</feature>
<sequence length="313" mass="34481">MSNDITITSQPGATVGTAAAIFSPEGMNQLVRFATLMADSRVTVPAHLAGKPADCLAVAMQAAQWGMNPFAVAQKTHVINGALGYEAQLVNAAITAMAPTKDRVHFEWFGPWENVIGKFKEKTSEKGKKYLSPDWTLNDEKGCGVKVWATLKGENEPRVLELLLTQAQVRNSTLWGSDPKQQLAYLGVKRWARLYCPDVILGVYTPDELQEAKPRVERDITPPANTAAGMNSLINAKPEQPSNQEVRQQTGDARAPEEILSGFSEAAMQARSQDELERAYKYASRVLADHHDLLESATDVYSIRRDELNEVPM</sequence>
<proteinExistence type="predicted"/>
<protein>
    <submittedName>
        <fullName evidence="2">Recombinase RecT</fullName>
    </submittedName>
</protein>
<dbReference type="Proteomes" id="UP000686327">
    <property type="component" value="Unassembled WGS sequence"/>
</dbReference>
<dbReference type="EMBL" id="JAGRYU010000019">
    <property type="protein sequence ID" value="MBU4682545.1"/>
    <property type="molecule type" value="Genomic_DNA"/>
</dbReference>
<evidence type="ECO:0000256" key="1">
    <source>
        <dbReference type="SAM" id="MobiDB-lite"/>
    </source>
</evidence>
<reference evidence="2 3" key="1">
    <citation type="submission" date="2021-04" db="EMBL/GenBank/DDBJ databases">
        <authorList>
            <person name="Seiffert S.N."/>
        </authorList>
    </citation>
    <scope>NUCLEOTIDE SEQUENCE [LARGE SCALE GENOMIC DNA]</scope>
    <source>
        <strain evidence="2 3">1</strain>
    </source>
</reference>
<organism evidence="2 3">
    <name type="scientific">Cedecea davisae</name>
    <dbReference type="NCBI Taxonomy" id="158484"/>
    <lineage>
        <taxon>Bacteria</taxon>
        <taxon>Pseudomonadati</taxon>
        <taxon>Pseudomonadota</taxon>
        <taxon>Gammaproteobacteria</taxon>
        <taxon>Enterobacterales</taxon>
        <taxon>Enterobacteriaceae</taxon>
        <taxon>Cedecea</taxon>
    </lineage>
</organism>